<protein>
    <recommendedName>
        <fullName evidence="3">1,4-alpha-glucan branching enzyme</fullName>
        <ecNumber evidence="3">2.4.1.18</ecNumber>
    </recommendedName>
</protein>
<comment type="catalytic activity">
    <reaction evidence="1">
        <text>Transfers a segment of a (1-&gt;4)-alpha-D-glucan chain to a primary hydroxy group in a similar glucan chain.</text>
        <dbReference type="EC" id="2.4.1.18"/>
    </reaction>
</comment>
<dbReference type="InterPro" id="IPR013783">
    <property type="entry name" value="Ig-like_fold"/>
</dbReference>
<comment type="similarity">
    <text evidence="2">Belongs to the glycosyl hydrolase 13 family. GlgB subfamily.</text>
</comment>
<organism evidence="7 8">
    <name type="scientific">Streptomyces canarius</name>
    <dbReference type="NCBI Taxonomy" id="285453"/>
    <lineage>
        <taxon>Bacteria</taxon>
        <taxon>Bacillati</taxon>
        <taxon>Actinomycetota</taxon>
        <taxon>Actinomycetes</taxon>
        <taxon>Kitasatosporales</taxon>
        <taxon>Streptomycetaceae</taxon>
        <taxon>Streptomyces</taxon>
    </lineage>
</organism>
<evidence type="ECO:0000313" key="7">
    <source>
        <dbReference type="EMBL" id="GHA40831.1"/>
    </source>
</evidence>
<keyword evidence="4" id="KW-0808">Transferase</keyword>
<comment type="caution">
    <text evidence="7">The sequence shown here is derived from an EMBL/GenBank/DDBJ whole genome shotgun (WGS) entry which is preliminary data.</text>
</comment>
<keyword evidence="8" id="KW-1185">Reference proteome</keyword>
<evidence type="ECO:0000313" key="8">
    <source>
        <dbReference type="Proteomes" id="UP000653644"/>
    </source>
</evidence>
<evidence type="ECO:0000256" key="3">
    <source>
        <dbReference type="ARBA" id="ARBA00012541"/>
    </source>
</evidence>
<dbReference type="SUPFAM" id="SSF51011">
    <property type="entry name" value="Glycosyl hydrolase domain"/>
    <property type="match status" value="1"/>
</dbReference>
<dbReference type="CDD" id="cd02855">
    <property type="entry name" value="E_set_GBE_prok_N"/>
    <property type="match status" value="1"/>
</dbReference>
<dbReference type="EMBL" id="BMVN01000019">
    <property type="protein sequence ID" value="GHA40831.1"/>
    <property type="molecule type" value="Genomic_DNA"/>
</dbReference>
<dbReference type="InterPro" id="IPR044143">
    <property type="entry name" value="GlgB_N_E_set_prok"/>
</dbReference>
<sequence length="856" mass="95366">MGTRSLPTRDHHLKLKRMREAVSTQKFAIRGLQILTVGIALTVLWMLIETFLGDSKNGKGASIIGVLGALLLAFLALASPGALEELSFGPFKVRWRISRIEATLESIQLAVIGLLSRHERSHLRKLAGKGDDLVEYRWEMYRELERLQHLGYLKPRAKKPDLWEMKNVMESEKEFHLKEYLEITKMGEKYLQLYGESVKPITVYSDGEVKVGGEKRGKAQDWRDVVEKAMDAGWIKEPDVEDVTWVGGAPDSLMPREMQMSADMGAVTRPNGTTFRVWAPHAKGVEVAGSFDGWAARHPMAMDGGGCWSTQLDAAGPGDEYKYVVTGRSGEQWKVDPRARRLTSSTDTGNAVIDAADFEWGAHPWQSPGWDDLVIYELHVGTFNRTSADRPGRFSGVAERLEDLVELGVTAIELMPVTEYAGETSEGYNPVTAFAVAGDYGSPTDLKALISEAHQRGLAVLLDVVYNHFGWAGLDAGLRRFDGWYENDGDGIYFYNDWRRKTPWGDTRPDYGRPEVRQYLRDSALSWLEEYRVDGLRWDATAYIRNVDGGDDRGEDLADGWRLLREVNDEIDARQSWKISIAEDLRDDPWITTGTPEGAGFDSQWDAGFCHALRAALTAVNDADRDMDRVRHAIEHRLGGGALARVVYTESHDDVKDGKDRVPTAVCHGDAEGPYATKRSTLGAAAVMTAPGIPMIFQGQEFLETSPFDDRVPLDWAGRERHAGIVQMYRDLIALRRNRTYTTAGLRGDQVDVYHCNDTDKVIGFHRYAQGGPGDSTVVVLNFGDHDYDDYRLGLPGPGVWRVRFHSDSKEYGSQFNGSSSNDVTADATGMDGLAWAGGIGIGRYSAVILSQDRLR</sequence>
<dbReference type="InterPro" id="IPR014756">
    <property type="entry name" value="Ig_E-set"/>
</dbReference>
<evidence type="ECO:0000256" key="4">
    <source>
        <dbReference type="ARBA" id="ARBA00022679"/>
    </source>
</evidence>
<dbReference type="SMART" id="SM00642">
    <property type="entry name" value="Aamy"/>
    <property type="match status" value="1"/>
</dbReference>
<evidence type="ECO:0000256" key="2">
    <source>
        <dbReference type="ARBA" id="ARBA00009000"/>
    </source>
</evidence>
<keyword evidence="5" id="KW-1133">Transmembrane helix</keyword>
<gene>
    <name evidence="7" type="ORF">GCM10010345_51800</name>
</gene>
<keyword evidence="5" id="KW-0472">Membrane</keyword>
<keyword evidence="5" id="KW-0812">Transmembrane</keyword>
<dbReference type="PANTHER" id="PTHR43651:SF11">
    <property type="entry name" value="MALTO-OLIGOSYLTREHALOSE TREHALOHYDROLASE"/>
    <property type="match status" value="1"/>
</dbReference>
<dbReference type="Proteomes" id="UP000653644">
    <property type="component" value="Unassembled WGS sequence"/>
</dbReference>
<dbReference type="InterPro" id="IPR017853">
    <property type="entry name" value="GH"/>
</dbReference>
<accession>A0ABQ3CRL7</accession>
<evidence type="ECO:0000256" key="1">
    <source>
        <dbReference type="ARBA" id="ARBA00000826"/>
    </source>
</evidence>
<feature type="domain" description="Glycosyl hydrolase family 13 catalytic" evidence="6">
    <location>
        <begin position="377"/>
        <end position="736"/>
    </location>
</feature>
<dbReference type="SUPFAM" id="SSF51445">
    <property type="entry name" value="(Trans)glycosidases"/>
    <property type="match status" value="1"/>
</dbReference>
<dbReference type="Pfam" id="PF00128">
    <property type="entry name" value="Alpha-amylase"/>
    <property type="match status" value="2"/>
</dbReference>
<dbReference type="InterPro" id="IPR013780">
    <property type="entry name" value="Glyco_hydro_b"/>
</dbReference>
<reference evidence="8" key="1">
    <citation type="journal article" date="2019" name="Int. J. Syst. Evol. Microbiol.">
        <title>The Global Catalogue of Microorganisms (GCM) 10K type strain sequencing project: providing services to taxonomists for standard genome sequencing and annotation.</title>
        <authorList>
            <consortium name="The Broad Institute Genomics Platform"/>
            <consortium name="The Broad Institute Genome Sequencing Center for Infectious Disease"/>
            <person name="Wu L."/>
            <person name="Ma J."/>
        </authorList>
    </citation>
    <scope>NUCLEOTIDE SEQUENCE [LARGE SCALE GENOMIC DNA]</scope>
    <source>
        <strain evidence="8">JCM 4733</strain>
    </source>
</reference>
<evidence type="ECO:0000259" key="6">
    <source>
        <dbReference type="SMART" id="SM00642"/>
    </source>
</evidence>
<feature type="transmembrane region" description="Helical" evidence="5">
    <location>
        <begin position="27"/>
        <end position="48"/>
    </location>
</feature>
<dbReference type="Gene3D" id="2.60.40.1180">
    <property type="entry name" value="Golgi alpha-mannosidase II"/>
    <property type="match status" value="1"/>
</dbReference>
<evidence type="ECO:0000256" key="5">
    <source>
        <dbReference type="SAM" id="Phobius"/>
    </source>
</evidence>
<dbReference type="InterPro" id="IPR004193">
    <property type="entry name" value="Glyco_hydro_13_N"/>
</dbReference>
<dbReference type="InterPro" id="IPR006048">
    <property type="entry name" value="A-amylase/branching_C"/>
</dbReference>
<dbReference type="CDD" id="cd11325">
    <property type="entry name" value="AmyAc_GTHase"/>
    <property type="match status" value="1"/>
</dbReference>
<proteinExistence type="inferred from homology"/>
<dbReference type="SUPFAM" id="SSF81296">
    <property type="entry name" value="E set domains"/>
    <property type="match status" value="1"/>
</dbReference>
<dbReference type="InterPro" id="IPR006047">
    <property type="entry name" value="GH13_cat_dom"/>
</dbReference>
<dbReference type="Pfam" id="PF02806">
    <property type="entry name" value="Alpha-amylase_C"/>
    <property type="match status" value="1"/>
</dbReference>
<dbReference type="Gene3D" id="3.20.20.80">
    <property type="entry name" value="Glycosidases"/>
    <property type="match status" value="1"/>
</dbReference>
<dbReference type="Pfam" id="PF02922">
    <property type="entry name" value="CBM_48"/>
    <property type="match status" value="1"/>
</dbReference>
<dbReference type="Gene3D" id="2.60.40.10">
    <property type="entry name" value="Immunoglobulins"/>
    <property type="match status" value="1"/>
</dbReference>
<name>A0ABQ3CRL7_9ACTN</name>
<dbReference type="EC" id="2.4.1.18" evidence="3"/>
<feature type="transmembrane region" description="Helical" evidence="5">
    <location>
        <begin position="60"/>
        <end position="78"/>
    </location>
</feature>
<dbReference type="PANTHER" id="PTHR43651">
    <property type="entry name" value="1,4-ALPHA-GLUCAN-BRANCHING ENZYME"/>
    <property type="match status" value="1"/>
</dbReference>